<proteinExistence type="predicted"/>
<keyword evidence="1" id="KW-0805">Transcription regulation</keyword>
<protein>
    <submittedName>
        <fullName evidence="6">AraC family transcriptional regulator</fullName>
    </submittedName>
</protein>
<name>A0A6M0S5B0_9CYAN</name>
<reference evidence="6 7" key="1">
    <citation type="journal article" date="2020" name="Microb. Ecol.">
        <title>Ecogenomics of the Marine Benthic Filamentous Cyanobacterium Adonisia.</title>
        <authorList>
            <person name="Walter J.M."/>
            <person name="Coutinho F.H."/>
            <person name="Leomil L."/>
            <person name="Hargreaves P.I."/>
            <person name="Campeao M.E."/>
            <person name="Vieira V.V."/>
            <person name="Silva B.S."/>
            <person name="Fistarol G.O."/>
            <person name="Salomon P.S."/>
            <person name="Sawabe T."/>
            <person name="Mino S."/>
            <person name="Hosokawa M."/>
            <person name="Miyashita H."/>
            <person name="Maruyama F."/>
            <person name="van Verk M.C."/>
            <person name="Dutilh B.E."/>
            <person name="Thompson C.C."/>
            <person name="Thompson F.L."/>
        </authorList>
    </citation>
    <scope>NUCLEOTIDE SEQUENCE [LARGE SCALE GENOMIC DNA]</scope>
    <source>
        <strain evidence="6 7">CCMR0082</strain>
    </source>
</reference>
<gene>
    <name evidence="6" type="ORF">D0962_12735</name>
</gene>
<dbReference type="InterPro" id="IPR018062">
    <property type="entry name" value="HTH_AraC-typ_CS"/>
</dbReference>
<dbReference type="RefSeq" id="WP_163663317.1">
    <property type="nucleotide sequence ID" value="NZ_QZCE01000002.1"/>
</dbReference>
<dbReference type="SUPFAM" id="SSF46689">
    <property type="entry name" value="Homeodomain-like"/>
    <property type="match status" value="2"/>
</dbReference>
<dbReference type="AlphaFoldDB" id="A0A6M0S5B0"/>
<keyword evidence="3" id="KW-0804">Transcription</keyword>
<dbReference type="EMBL" id="QZCE01000002">
    <property type="protein sequence ID" value="NEZ63638.1"/>
    <property type="molecule type" value="Genomic_DNA"/>
</dbReference>
<evidence type="ECO:0000259" key="5">
    <source>
        <dbReference type="PROSITE" id="PS01124"/>
    </source>
</evidence>
<feature type="region of interest" description="Disordered" evidence="4">
    <location>
        <begin position="284"/>
        <end position="308"/>
    </location>
</feature>
<comment type="caution">
    <text evidence="6">The sequence shown here is derived from an EMBL/GenBank/DDBJ whole genome shotgun (WGS) entry which is preliminary data.</text>
</comment>
<dbReference type="GO" id="GO:0003700">
    <property type="term" value="F:DNA-binding transcription factor activity"/>
    <property type="evidence" value="ECO:0007669"/>
    <property type="project" value="InterPro"/>
</dbReference>
<dbReference type="InterPro" id="IPR020449">
    <property type="entry name" value="Tscrpt_reg_AraC-type_HTH"/>
</dbReference>
<evidence type="ECO:0000313" key="7">
    <source>
        <dbReference type="Proteomes" id="UP000473574"/>
    </source>
</evidence>
<dbReference type="PROSITE" id="PS01124">
    <property type="entry name" value="HTH_ARAC_FAMILY_2"/>
    <property type="match status" value="1"/>
</dbReference>
<dbReference type="Proteomes" id="UP000473574">
    <property type="component" value="Unassembled WGS sequence"/>
</dbReference>
<dbReference type="PANTHER" id="PTHR43436">
    <property type="entry name" value="ARAC-FAMILY TRANSCRIPTIONAL REGULATOR"/>
    <property type="match status" value="1"/>
</dbReference>
<dbReference type="Pfam" id="PF12833">
    <property type="entry name" value="HTH_18"/>
    <property type="match status" value="1"/>
</dbReference>
<dbReference type="Gene3D" id="1.10.10.60">
    <property type="entry name" value="Homeodomain-like"/>
    <property type="match status" value="1"/>
</dbReference>
<dbReference type="PANTHER" id="PTHR43436:SF2">
    <property type="entry name" value="ARAC_XYLS FAMILY TRANSCRIPTIONAL REGULATOR"/>
    <property type="match status" value="1"/>
</dbReference>
<keyword evidence="2" id="KW-0238">DNA-binding</keyword>
<evidence type="ECO:0000256" key="1">
    <source>
        <dbReference type="ARBA" id="ARBA00023015"/>
    </source>
</evidence>
<dbReference type="GO" id="GO:0043565">
    <property type="term" value="F:sequence-specific DNA binding"/>
    <property type="evidence" value="ECO:0007669"/>
    <property type="project" value="InterPro"/>
</dbReference>
<dbReference type="InterPro" id="IPR018060">
    <property type="entry name" value="HTH_AraC"/>
</dbReference>
<evidence type="ECO:0000256" key="4">
    <source>
        <dbReference type="SAM" id="MobiDB-lite"/>
    </source>
</evidence>
<dbReference type="InterPro" id="IPR009594">
    <property type="entry name" value="Tscrpt_reg_HTH_AraC_N"/>
</dbReference>
<evidence type="ECO:0000313" key="6">
    <source>
        <dbReference type="EMBL" id="NEZ63638.1"/>
    </source>
</evidence>
<feature type="domain" description="HTH araC/xylS-type" evidence="5">
    <location>
        <begin position="190"/>
        <end position="287"/>
    </location>
</feature>
<dbReference type="InterPro" id="IPR009057">
    <property type="entry name" value="Homeodomain-like_sf"/>
</dbReference>
<dbReference type="Pfam" id="PF06719">
    <property type="entry name" value="AraC_N"/>
    <property type="match status" value="1"/>
</dbReference>
<evidence type="ECO:0000256" key="3">
    <source>
        <dbReference type="ARBA" id="ARBA00023163"/>
    </source>
</evidence>
<organism evidence="6 7">
    <name type="scientific">Adonisia turfae CCMR0082</name>
    <dbReference type="NCBI Taxonomy" id="2304604"/>
    <lineage>
        <taxon>Bacteria</taxon>
        <taxon>Bacillati</taxon>
        <taxon>Cyanobacteriota</taxon>
        <taxon>Adonisia</taxon>
        <taxon>Adonisia turfae</taxon>
    </lineage>
</organism>
<sequence>MNKHDIVQLIDRYAVTEGVIDTPLEGLRLFRMSHLVERVPGVYEPGICAIVQGSKRAYLNGTTHVYDEHQYLCCTMPLPIEGEIIEASPEKPLLGFSLNFDTHVIIETVIEMAAMENASDSTAEVMPGLTVAKWDDGFTEALGRLLELIDDSVALHMLSNGRMKELIFAVLRGEAGSSVRQAYGGMQKISRALTFLRANLHEAISIDDLAQQAGMSRAVFHRKFKEVTTYSPIQFIKLHRLNDASSLIASGTTVGEAAHRVGYSSQSQFSRDFRRYFGQSPRQWGHTTGSINRDIPPTKTMSREENTS</sequence>
<dbReference type="SMART" id="SM00342">
    <property type="entry name" value="HTH_ARAC"/>
    <property type="match status" value="1"/>
</dbReference>
<dbReference type="PRINTS" id="PR00032">
    <property type="entry name" value="HTHARAC"/>
</dbReference>
<dbReference type="PROSITE" id="PS00041">
    <property type="entry name" value="HTH_ARAC_FAMILY_1"/>
    <property type="match status" value="1"/>
</dbReference>
<accession>A0A6M0S5B0</accession>
<evidence type="ECO:0000256" key="2">
    <source>
        <dbReference type="ARBA" id="ARBA00023125"/>
    </source>
</evidence>